<keyword evidence="1" id="KW-1133">Transmembrane helix</keyword>
<feature type="transmembrane region" description="Helical" evidence="1">
    <location>
        <begin position="38"/>
        <end position="61"/>
    </location>
</feature>
<organism evidence="2 3">
    <name type="scientific">Rubroshorea leprosula</name>
    <dbReference type="NCBI Taxonomy" id="152421"/>
    <lineage>
        <taxon>Eukaryota</taxon>
        <taxon>Viridiplantae</taxon>
        <taxon>Streptophyta</taxon>
        <taxon>Embryophyta</taxon>
        <taxon>Tracheophyta</taxon>
        <taxon>Spermatophyta</taxon>
        <taxon>Magnoliopsida</taxon>
        <taxon>eudicotyledons</taxon>
        <taxon>Gunneridae</taxon>
        <taxon>Pentapetalae</taxon>
        <taxon>rosids</taxon>
        <taxon>malvids</taxon>
        <taxon>Malvales</taxon>
        <taxon>Dipterocarpaceae</taxon>
        <taxon>Rubroshorea</taxon>
    </lineage>
</organism>
<dbReference type="Proteomes" id="UP001054252">
    <property type="component" value="Unassembled WGS sequence"/>
</dbReference>
<reference evidence="2 3" key="1">
    <citation type="journal article" date="2021" name="Commun. Biol.">
        <title>The genome of Shorea leprosula (Dipterocarpaceae) highlights the ecological relevance of drought in aseasonal tropical rainforests.</title>
        <authorList>
            <person name="Ng K.K.S."/>
            <person name="Kobayashi M.J."/>
            <person name="Fawcett J.A."/>
            <person name="Hatakeyama M."/>
            <person name="Paape T."/>
            <person name="Ng C.H."/>
            <person name="Ang C.C."/>
            <person name="Tnah L.H."/>
            <person name="Lee C.T."/>
            <person name="Nishiyama T."/>
            <person name="Sese J."/>
            <person name="O'Brien M.J."/>
            <person name="Copetti D."/>
            <person name="Mohd Noor M.I."/>
            <person name="Ong R.C."/>
            <person name="Putra M."/>
            <person name="Sireger I.Z."/>
            <person name="Indrioko S."/>
            <person name="Kosugi Y."/>
            <person name="Izuno A."/>
            <person name="Isagi Y."/>
            <person name="Lee S.L."/>
            <person name="Shimizu K.K."/>
        </authorList>
    </citation>
    <scope>NUCLEOTIDE SEQUENCE [LARGE SCALE GENOMIC DNA]</scope>
    <source>
        <strain evidence="2">214</strain>
    </source>
</reference>
<dbReference type="EMBL" id="BPVZ01000197">
    <property type="protein sequence ID" value="GKV45661.1"/>
    <property type="molecule type" value="Genomic_DNA"/>
</dbReference>
<dbReference type="AlphaFoldDB" id="A0AAV5M7A8"/>
<gene>
    <name evidence="2" type="ORF">SLEP1_g52720</name>
</gene>
<sequence length="67" mass="7226">MIAKGVKKEMEMIVEGAIAGAGFLSEKLKKLEEVMLDFVWINLGKSVVLIPIISGIVVPLLPCLQSS</sequence>
<name>A0AAV5M7A8_9ROSI</name>
<evidence type="ECO:0000256" key="1">
    <source>
        <dbReference type="SAM" id="Phobius"/>
    </source>
</evidence>
<comment type="caution">
    <text evidence="2">The sequence shown here is derived from an EMBL/GenBank/DDBJ whole genome shotgun (WGS) entry which is preliminary data.</text>
</comment>
<accession>A0AAV5M7A8</accession>
<keyword evidence="3" id="KW-1185">Reference proteome</keyword>
<evidence type="ECO:0000313" key="2">
    <source>
        <dbReference type="EMBL" id="GKV45661.1"/>
    </source>
</evidence>
<keyword evidence="1" id="KW-0812">Transmembrane</keyword>
<proteinExistence type="predicted"/>
<protein>
    <submittedName>
        <fullName evidence="2">Uncharacterized protein</fullName>
    </submittedName>
</protein>
<evidence type="ECO:0000313" key="3">
    <source>
        <dbReference type="Proteomes" id="UP001054252"/>
    </source>
</evidence>
<keyword evidence="1" id="KW-0472">Membrane</keyword>